<evidence type="ECO:0000256" key="1">
    <source>
        <dbReference type="ARBA" id="ARBA00007532"/>
    </source>
</evidence>
<comment type="similarity">
    <text evidence="1">Belongs to the class-I pyridine nucleotide-disulfide oxidoreductase family.</text>
</comment>
<dbReference type="Gene3D" id="3.50.50.60">
    <property type="entry name" value="FAD/NAD(P)-binding domain"/>
    <property type="match status" value="2"/>
</dbReference>
<name>A0A6J4LNE2_9ACTN</name>
<feature type="binding site" evidence="4">
    <location>
        <position position="50"/>
    </location>
    <ligand>
        <name>FAD</name>
        <dbReference type="ChEBI" id="CHEBI:57692"/>
    </ligand>
</feature>
<gene>
    <name evidence="8" type="ORF">AVDCRST_MAG07-2190</name>
</gene>
<evidence type="ECO:0000259" key="7">
    <source>
        <dbReference type="Pfam" id="PF07992"/>
    </source>
</evidence>
<dbReference type="PANTHER" id="PTHR43014:SF2">
    <property type="entry name" value="MERCURIC REDUCTASE"/>
    <property type="match status" value="1"/>
</dbReference>
<dbReference type="PRINTS" id="PR00411">
    <property type="entry name" value="PNDRDTASEI"/>
</dbReference>
<dbReference type="InterPro" id="IPR016156">
    <property type="entry name" value="FAD/NAD-linked_Rdtase_dimer_sf"/>
</dbReference>
<dbReference type="GO" id="GO:0050660">
    <property type="term" value="F:flavin adenine dinucleotide binding"/>
    <property type="evidence" value="ECO:0007669"/>
    <property type="project" value="TreeGrafter"/>
</dbReference>
<dbReference type="SUPFAM" id="SSF51905">
    <property type="entry name" value="FAD/NAD(P)-binding domain"/>
    <property type="match status" value="1"/>
</dbReference>
<dbReference type="PIRSF" id="PIRSF000350">
    <property type="entry name" value="Mercury_reductase_MerA"/>
    <property type="match status" value="1"/>
</dbReference>
<dbReference type="Gene3D" id="3.30.390.30">
    <property type="match status" value="1"/>
</dbReference>
<dbReference type="InterPro" id="IPR001100">
    <property type="entry name" value="Pyr_nuc-diS_OxRdtase"/>
</dbReference>
<feature type="disulfide bond" description="Redox-active" evidence="5">
    <location>
        <begin position="41"/>
        <end position="46"/>
    </location>
</feature>
<dbReference type="GO" id="GO:0003955">
    <property type="term" value="F:NAD(P)H dehydrogenase (quinone) activity"/>
    <property type="evidence" value="ECO:0007669"/>
    <property type="project" value="TreeGrafter"/>
</dbReference>
<proteinExistence type="inferred from homology"/>
<dbReference type="PRINTS" id="PR00368">
    <property type="entry name" value="FADPNR"/>
</dbReference>
<keyword evidence="2" id="KW-0285">Flavoprotein</keyword>
<feature type="binding site" evidence="4">
    <location>
        <position position="113"/>
    </location>
    <ligand>
        <name>FAD</name>
        <dbReference type="ChEBI" id="CHEBI:57692"/>
    </ligand>
</feature>
<evidence type="ECO:0000256" key="5">
    <source>
        <dbReference type="PIRSR" id="PIRSR000350-4"/>
    </source>
</evidence>
<organism evidence="8">
    <name type="scientific">uncultured Frankineae bacterium</name>
    <dbReference type="NCBI Taxonomy" id="437475"/>
    <lineage>
        <taxon>Bacteria</taxon>
        <taxon>Bacillati</taxon>
        <taxon>Actinomycetota</taxon>
        <taxon>Actinomycetes</taxon>
        <taxon>Frankiales</taxon>
        <taxon>environmental samples</taxon>
    </lineage>
</organism>
<comment type="cofactor">
    <cofactor evidence="4">
        <name>FAD</name>
        <dbReference type="ChEBI" id="CHEBI:57692"/>
    </cofactor>
    <text evidence="4">Binds 1 FAD per subunit.</text>
</comment>
<feature type="domain" description="Pyridine nucleotide-disulphide oxidoreductase dimerisation" evidence="6">
    <location>
        <begin position="351"/>
        <end position="457"/>
    </location>
</feature>
<dbReference type="InterPro" id="IPR023753">
    <property type="entry name" value="FAD/NAD-binding_dom"/>
</dbReference>
<reference evidence="8" key="1">
    <citation type="submission" date="2020-02" db="EMBL/GenBank/DDBJ databases">
        <authorList>
            <person name="Meier V. D."/>
        </authorList>
    </citation>
    <scope>NUCLEOTIDE SEQUENCE</scope>
    <source>
        <strain evidence="8">AVDCRST_MAG07</strain>
    </source>
</reference>
<evidence type="ECO:0000256" key="2">
    <source>
        <dbReference type="ARBA" id="ARBA00022630"/>
    </source>
</evidence>
<dbReference type="EMBL" id="CADCUB010000106">
    <property type="protein sequence ID" value="CAA9337834.1"/>
    <property type="molecule type" value="Genomic_DNA"/>
</dbReference>
<dbReference type="Pfam" id="PF02852">
    <property type="entry name" value="Pyr_redox_dim"/>
    <property type="match status" value="1"/>
</dbReference>
<feature type="binding site" evidence="4">
    <location>
        <position position="269"/>
    </location>
    <ligand>
        <name>NAD(+)</name>
        <dbReference type="ChEBI" id="CHEBI:57540"/>
    </ligand>
</feature>
<dbReference type="SUPFAM" id="SSF55424">
    <property type="entry name" value="FAD/NAD-linked reductases, dimerisation (C-terminal) domain"/>
    <property type="match status" value="1"/>
</dbReference>
<accession>A0A6J4LNE2</accession>
<keyword evidence="3 4" id="KW-0274">FAD</keyword>
<dbReference type="InterPro" id="IPR004099">
    <property type="entry name" value="Pyr_nucl-diS_OxRdtase_dimer"/>
</dbReference>
<dbReference type="AlphaFoldDB" id="A0A6J4LNE2"/>
<sequence>MQTYDVVVIGAGPVGEVVAGRVAAGGLSAVVVEAELVGGECSYWACMPSKALLRSVHALRAARRLPGTREAVTGELDVAAVLARRDAYTSFHDDSGQVRWLDRAGVALVRGHGRLTGDRTVEVTTSAGVVGLQARHAVVLATGTSASVPPLPGLRDADPWTSREATTAKAAPPRLVVLGGGVVGLEMAQAWKALGSQAVTVLEHAPSLLPRLEPFAGQHVADALREDGIDVRLSSTVVRVERPESGGEVSVHLEDGTVVVGDELLVAAGRTPSTSDLGLGAVGLEPGRFVPVDDSLRVAGSDWLYAAGDVNGRVLLTHQGKYQARVVADAVLARVKDEQPPYLAEADAYAVPQVVFTDPEVAAVGLSTAEAAARGLRTRTVEYEIGRVAGASLQAEDYKGRAALVVDVDAGVLVGACFVGQDVAEVVHAATVAVVGRVPLERLRHAVPSYPTTSEVWLRLLEEYGQ</sequence>
<protein>
    <submittedName>
        <fullName evidence="8">PF00070 family, FAD-dependent NAD(P)-disulphide oxidoreductase</fullName>
    </submittedName>
</protein>
<dbReference type="PANTHER" id="PTHR43014">
    <property type="entry name" value="MERCURIC REDUCTASE"/>
    <property type="match status" value="1"/>
</dbReference>
<dbReference type="InterPro" id="IPR036188">
    <property type="entry name" value="FAD/NAD-bd_sf"/>
</dbReference>
<feature type="binding site" evidence="4">
    <location>
        <begin position="179"/>
        <end position="186"/>
    </location>
    <ligand>
        <name>NAD(+)</name>
        <dbReference type="ChEBI" id="CHEBI:57540"/>
    </ligand>
</feature>
<feature type="binding site" evidence="4">
    <location>
        <position position="203"/>
    </location>
    <ligand>
        <name>NAD(+)</name>
        <dbReference type="ChEBI" id="CHEBI:57540"/>
    </ligand>
</feature>
<feature type="binding site" evidence="4">
    <location>
        <position position="309"/>
    </location>
    <ligand>
        <name>FAD</name>
        <dbReference type="ChEBI" id="CHEBI:57692"/>
    </ligand>
</feature>
<evidence type="ECO:0000256" key="3">
    <source>
        <dbReference type="ARBA" id="ARBA00022827"/>
    </source>
</evidence>
<keyword evidence="4" id="KW-0547">Nucleotide-binding</keyword>
<feature type="domain" description="FAD/NAD(P)-binding" evidence="7">
    <location>
        <begin position="4"/>
        <end position="321"/>
    </location>
</feature>
<keyword evidence="4" id="KW-0520">NAD</keyword>
<evidence type="ECO:0000256" key="4">
    <source>
        <dbReference type="PIRSR" id="PIRSR000350-3"/>
    </source>
</evidence>
<dbReference type="Pfam" id="PF07992">
    <property type="entry name" value="Pyr_redox_2"/>
    <property type="match status" value="1"/>
</dbReference>
<evidence type="ECO:0000259" key="6">
    <source>
        <dbReference type="Pfam" id="PF02852"/>
    </source>
</evidence>
<evidence type="ECO:0000313" key="8">
    <source>
        <dbReference type="EMBL" id="CAA9337834.1"/>
    </source>
</evidence>